<dbReference type="AlphaFoldDB" id="A0A8H7BLE6"/>
<evidence type="ECO:0000256" key="7">
    <source>
        <dbReference type="ARBA" id="ARBA00022741"/>
    </source>
</evidence>
<accession>A0A8H7BLE6</accession>
<protein>
    <recommendedName>
        <fullName evidence="4">Thymidylate kinase</fullName>
        <ecNumber evidence="3">2.7.4.9</ecNumber>
    </recommendedName>
</protein>
<evidence type="ECO:0000256" key="3">
    <source>
        <dbReference type="ARBA" id="ARBA00012980"/>
    </source>
</evidence>
<keyword evidence="5" id="KW-0808">Transferase</keyword>
<dbReference type="GO" id="GO:0005634">
    <property type="term" value="C:nucleus"/>
    <property type="evidence" value="ECO:0007669"/>
    <property type="project" value="TreeGrafter"/>
</dbReference>
<keyword evidence="6" id="KW-0545">Nucleotide biosynthesis</keyword>
<dbReference type="EMBL" id="JABAYA010000245">
    <property type="protein sequence ID" value="KAF7721650.1"/>
    <property type="molecule type" value="Genomic_DNA"/>
</dbReference>
<evidence type="ECO:0000256" key="9">
    <source>
        <dbReference type="ARBA" id="ARBA00022840"/>
    </source>
</evidence>
<evidence type="ECO:0000313" key="11">
    <source>
        <dbReference type="EMBL" id="KAF7721650.1"/>
    </source>
</evidence>
<organism evidence="11 12">
    <name type="scientific">Apophysomyces ossiformis</name>
    <dbReference type="NCBI Taxonomy" id="679940"/>
    <lineage>
        <taxon>Eukaryota</taxon>
        <taxon>Fungi</taxon>
        <taxon>Fungi incertae sedis</taxon>
        <taxon>Mucoromycota</taxon>
        <taxon>Mucoromycotina</taxon>
        <taxon>Mucoromycetes</taxon>
        <taxon>Mucorales</taxon>
        <taxon>Mucorineae</taxon>
        <taxon>Mucoraceae</taxon>
        <taxon>Apophysomyces</taxon>
    </lineage>
</organism>
<dbReference type="GO" id="GO:0006233">
    <property type="term" value="P:dTDP biosynthetic process"/>
    <property type="evidence" value="ECO:0007669"/>
    <property type="project" value="InterPro"/>
</dbReference>
<sequence length="215" mass="24890">MASRRGQFIVVEGCDRSGKSTQCERLVQRLQEENHKVQLLKFPDRTTQTGKMIDNYLKQSSHMNDQAIHLLFSANRWEAVDTMASLLRSGTTLIVDRYAYSGVAFSSAKARIRFFGLDLGWCKQPDVGLLRPDLILFLDLPIAEAEKRGGFGDERYEKKELQIKVREQFMKLKDDQWKVINAAQSTDEVHQAIWQTIQPFIHQSDPKALRYDLWK</sequence>
<keyword evidence="12" id="KW-1185">Reference proteome</keyword>
<dbReference type="EC" id="2.7.4.9" evidence="3"/>
<keyword evidence="9" id="KW-0067">ATP-binding</keyword>
<dbReference type="Gene3D" id="3.40.50.300">
    <property type="entry name" value="P-loop containing nucleotide triphosphate hydrolases"/>
    <property type="match status" value="1"/>
</dbReference>
<dbReference type="PANTHER" id="PTHR10344">
    <property type="entry name" value="THYMIDYLATE KINASE"/>
    <property type="match status" value="1"/>
</dbReference>
<reference evidence="11" key="1">
    <citation type="submission" date="2020-01" db="EMBL/GenBank/DDBJ databases">
        <title>Genome Sequencing of Three Apophysomyces-Like Fungal Strains Confirms a Novel Fungal Genus in the Mucoromycota with divergent Burkholderia-like Endosymbiotic Bacteria.</title>
        <authorList>
            <person name="Stajich J.E."/>
            <person name="Macias A.M."/>
            <person name="Carter-House D."/>
            <person name="Lovett B."/>
            <person name="Kasson L.R."/>
            <person name="Berry K."/>
            <person name="Grigoriev I."/>
            <person name="Chang Y."/>
            <person name="Spatafora J."/>
            <person name="Kasson M.T."/>
        </authorList>
    </citation>
    <scope>NUCLEOTIDE SEQUENCE</scope>
    <source>
        <strain evidence="11">NRRL A-21654</strain>
    </source>
</reference>
<dbReference type="HAMAP" id="MF_00165">
    <property type="entry name" value="Thymidylate_kinase"/>
    <property type="match status" value="1"/>
</dbReference>
<gene>
    <name evidence="11" type="ORF">EC973_004326</name>
</gene>
<dbReference type="GO" id="GO:0005829">
    <property type="term" value="C:cytosol"/>
    <property type="evidence" value="ECO:0007669"/>
    <property type="project" value="TreeGrafter"/>
</dbReference>
<dbReference type="InterPro" id="IPR018094">
    <property type="entry name" value="Thymidylate_kinase"/>
</dbReference>
<dbReference type="NCBIfam" id="TIGR00041">
    <property type="entry name" value="DTMP_kinase"/>
    <property type="match status" value="1"/>
</dbReference>
<evidence type="ECO:0000313" key="12">
    <source>
        <dbReference type="Proteomes" id="UP000605846"/>
    </source>
</evidence>
<evidence type="ECO:0000256" key="2">
    <source>
        <dbReference type="ARBA" id="ARBA00009776"/>
    </source>
</evidence>
<dbReference type="SUPFAM" id="SSF52540">
    <property type="entry name" value="P-loop containing nucleoside triphosphate hydrolases"/>
    <property type="match status" value="1"/>
</dbReference>
<dbReference type="InterPro" id="IPR018095">
    <property type="entry name" value="Thymidylate_kin_CS"/>
</dbReference>
<evidence type="ECO:0000256" key="8">
    <source>
        <dbReference type="ARBA" id="ARBA00022777"/>
    </source>
</evidence>
<proteinExistence type="inferred from homology"/>
<dbReference type="Proteomes" id="UP000605846">
    <property type="component" value="Unassembled WGS sequence"/>
</dbReference>
<evidence type="ECO:0000256" key="1">
    <source>
        <dbReference type="ARBA" id="ARBA00004992"/>
    </source>
</evidence>
<dbReference type="GO" id="GO:0006235">
    <property type="term" value="P:dTTP biosynthetic process"/>
    <property type="evidence" value="ECO:0007669"/>
    <property type="project" value="TreeGrafter"/>
</dbReference>
<dbReference type="CDD" id="cd01672">
    <property type="entry name" value="TMPK"/>
    <property type="match status" value="1"/>
</dbReference>
<dbReference type="InterPro" id="IPR027417">
    <property type="entry name" value="P-loop_NTPase"/>
</dbReference>
<dbReference type="FunFam" id="3.40.50.300:FF:000679">
    <property type="entry name" value="Thymidylate kinase"/>
    <property type="match status" value="1"/>
</dbReference>
<dbReference type="GO" id="GO:0006227">
    <property type="term" value="P:dUDP biosynthetic process"/>
    <property type="evidence" value="ECO:0007669"/>
    <property type="project" value="TreeGrafter"/>
</dbReference>
<dbReference type="OrthoDB" id="425602at2759"/>
<evidence type="ECO:0000259" key="10">
    <source>
        <dbReference type="Pfam" id="PF02223"/>
    </source>
</evidence>
<keyword evidence="7" id="KW-0547">Nucleotide-binding</keyword>
<dbReference type="InterPro" id="IPR039430">
    <property type="entry name" value="Thymidylate_kin-like_dom"/>
</dbReference>
<dbReference type="GO" id="GO:0004550">
    <property type="term" value="F:nucleoside diphosphate kinase activity"/>
    <property type="evidence" value="ECO:0007669"/>
    <property type="project" value="TreeGrafter"/>
</dbReference>
<comment type="similarity">
    <text evidence="2">Belongs to the thymidylate kinase family.</text>
</comment>
<evidence type="ECO:0000256" key="5">
    <source>
        <dbReference type="ARBA" id="ARBA00022679"/>
    </source>
</evidence>
<evidence type="ECO:0000256" key="4">
    <source>
        <dbReference type="ARBA" id="ARBA00017144"/>
    </source>
</evidence>
<dbReference type="Pfam" id="PF02223">
    <property type="entry name" value="Thymidylate_kin"/>
    <property type="match status" value="1"/>
</dbReference>
<dbReference type="PROSITE" id="PS01331">
    <property type="entry name" value="THYMIDYLATE_KINASE"/>
    <property type="match status" value="1"/>
</dbReference>
<dbReference type="PANTHER" id="PTHR10344:SF1">
    <property type="entry name" value="THYMIDYLATE KINASE"/>
    <property type="match status" value="1"/>
</dbReference>
<comment type="caution">
    <text evidence="11">The sequence shown here is derived from an EMBL/GenBank/DDBJ whole genome shotgun (WGS) entry which is preliminary data.</text>
</comment>
<dbReference type="GO" id="GO:0005524">
    <property type="term" value="F:ATP binding"/>
    <property type="evidence" value="ECO:0007669"/>
    <property type="project" value="UniProtKB-KW"/>
</dbReference>
<name>A0A8H7BLE6_9FUNG</name>
<dbReference type="GO" id="GO:0004798">
    <property type="term" value="F:dTMP kinase activity"/>
    <property type="evidence" value="ECO:0007669"/>
    <property type="project" value="UniProtKB-EC"/>
</dbReference>
<comment type="pathway">
    <text evidence="1">Pyrimidine metabolism; dTTP biosynthesis.</text>
</comment>
<evidence type="ECO:0000256" key="6">
    <source>
        <dbReference type="ARBA" id="ARBA00022727"/>
    </source>
</evidence>
<keyword evidence="8" id="KW-0418">Kinase</keyword>
<feature type="domain" description="Thymidylate kinase-like" evidence="10">
    <location>
        <begin position="11"/>
        <end position="193"/>
    </location>
</feature>